<gene>
    <name evidence="2" type="ORF">IM697_06990</name>
</gene>
<accession>A0A7M2SRM2</accession>
<dbReference type="AlphaFoldDB" id="A0A7M2SRM2"/>
<dbReference type="RefSeq" id="WP_194045714.1">
    <property type="nucleotide sequence ID" value="NZ_CP063373.1"/>
</dbReference>
<evidence type="ECO:0000313" key="2">
    <source>
        <dbReference type="EMBL" id="QOV38133.1"/>
    </source>
</evidence>
<organism evidence="2 3">
    <name type="scientific">Streptomyces ferrugineus</name>
    <dbReference type="NCBI Taxonomy" id="1413221"/>
    <lineage>
        <taxon>Bacteria</taxon>
        <taxon>Bacillati</taxon>
        <taxon>Actinomycetota</taxon>
        <taxon>Actinomycetes</taxon>
        <taxon>Kitasatosporales</taxon>
        <taxon>Streptomycetaceae</taxon>
        <taxon>Streptomyces</taxon>
    </lineage>
</organism>
<dbReference type="EMBL" id="CP063373">
    <property type="protein sequence ID" value="QOV38133.1"/>
    <property type="molecule type" value="Genomic_DNA"/>
</dbReference>
<feature type="region of interest" description="Disordered" evidence="1">
    <location>
        <begin position="66"/>
        <end position="98"/>
    </location>
</feature>
<evidence type="ECO:0000313" key="3">
    <source>
        <dbReference type="Proteomes" id="UP000594205"/>
    </source>
</evidence>
<keyword evidence="3" id="KW-1185">Reference proteome</keyword>
<feature type="compositionally biased region" description="Polar residues" evidence="1">
    <location>
        <begin position="77"/>
        <end position="98"/>
    </location>
</feature>
<protein>
    <submittedName>
        <fullName evidence="2">Uncharacterized protein</fullName>
    </submittedName>
</protein>
<reference evidence="2 3" key="1">
    <citation type="submission" date="2020-10" db="EMBL/GenBank/DDBJ databases">
        <title>Streptomyces ferrugineus complate genome analysis.</title>
        <authorList>
            <person name="Anwar N."/>
        </authorList>
    </citation>
    <scope>NUCLEOTIDE SEQUENCE [LARGE SCALE GENOMIC DNA]</scope>
    <source>
        <strain evidence="2 3">CCTCC AA2014009</strain>
    </source>
</reference>
<proteinExistence type="predicted"/>
<dbReference type="Proteomes" id="UP000594205">
    <property type="component" value="Chromosome"/>
</dbReference>
<dbReference type="KEGG" id="sfeu:IM697_06990"/>
<sequence>MATPINGTSAALELDLLLHSPDGESRGLFMRVGDVFPLNPIRHILASSDEQASEVRPWGLRFLTIPRPTAGAHEGGSKTTSEGSPDGSGPQQEEMQDD</sequence>
<name>A0A7M2SRM2_9ACTN</name>
<evidence type="ECO:0000256" key="1">
    <source>
        <dbReference type="SAM" id="MobiDB-lite"/>
    </source>
</evidence>